<organism evidence="1 2">
    <name type="scientific">Scutellospora calospora</name>
    <dbReference type="NCBI Taxonomy" id="85575"/>
    <lineage>
        <taxon>Eukaryota</taxon>
        <taxon>Fungi</taxon>
        <taxon>Fungi incertae sedis</taxon>
        <taxon>Mucoromycota</taxon>
        <taxon>Glomeromycotina</taxon>
        <taxon>Glomeromycetes</taxon>
        <taxon>Diversisporales</taxon>
        <taxon>Gigasporaceae</taxon>
        <taxon>Scutellospora</taxon>
    </lineage>
</organism>
<feature type="non-terminal residue" evidence="1">
    <location>
        <position position="1"/>
    </location>
</feature>
<proteinExistence type="predicted"/>
<protein>
    <submittedName>
        <fullName evidence="1">8961_t:CDS:1</fullName>
    </submittedName>
</protein>
<evidence type="ECO:0000313" key="2">
    <source>
        <dbReference type="Proteomes" id="UP000789860"/>
    </source>
</evidence>
<accession>A0ACA9PL93</accession>
<comment type="caution">
    <text evidence="1">The sequence shown here is derived from an EMBL/GenBank/DDBJ whole genome shotgun (WGS) entry which is preliminary data.</text>
</comment>
<reference evidence="1" key="1">
    <citation type="submission" date="2021-06" db="EMBL/GenBank/DDBJ databases">
        <authorList>
            <person name="Kallberg Y."/>
            <person name="Tangrot J."/>
            <person name="Rosling A."/>
        </authorList>
    </citation>
    <scope>NUCLEOTIDE SEQUENCE</scope>
    <source>
        <strain evidence="1">AU212A</strain>
    </source>
</reference>
<sequence>LDYQDNSFKSFHYYPLVLRIIVSKKQLLCRYSTKKIPSLANCNLYDTTLKDEYQAEVFICRYRYYIIYYNLIERKCKYCYENYESKIKYNIKSFINRLEKRANILTNKDIDIDNNNKDSNNSTDEIEDLNLIL</sequence>
<feature type="non-terminal residue" evidence="1">
    <location>
        <position position="133"/>
    </location>
</feature>
<gene>
    <name evidence="1" type="ORF">SCALOS_LOCUS10894</name>
</gene>
<dbReference type="EMBL" id="CAJVPM010043509">
    <property type="protein sequence ID" value="CAG8711734.1"/>
    <property type="molecule type" value="Genomic_DNA"/>
</dbReference>
<dbReference type="Proteomes" id="UP000789860">
    <property type="component" value="Unassembled WGS sequence"/>
</dbReference>
<evidence type="ECO:0000313" key="1">
    <source>
        <dbReference type="EMBL" id="CAG8711734.1"/>
    </source>
</evidence>
<keyword evidence="2" id="KW-1185">Reference proteome</keyword>
<name>A0ACA9PL93_9GLOM</name>